<protein>
    <submittedName>
        <fullName evidence="1">Uncharacterized protein</fullName>
    </submittedName>
</protein>
<evidence type="ECO:0000313" key="1">
    <source>
        <dbReference type="EMBL" id="XBT97846.1"/>
    </source>
</evidence>
<keyword evidence="1" id="KW-0614">Plasmid</keyword>
<dbReference type="EMBL" id="CP157963">
    <property type="protein sequence ID" value="XBT97846.1"/>
    <property type="molecule type" value="Genomic_DNA"/>
</dbReference>
<geneLocation type="plasmid" evidence="1">
    <name>unnamed3</name>
</geneLocation>
<sequence>MAAQIVSIGGIRAFLAKGSHQAEALRALRDDFECAFAIFRHAVQKDLSSFTFSGLQLPTIFDNRLPEAPVPCGDAFAVEMAILQEHLHDRITLLAQNRQMLREIWAFNERTRWFRHVEVKSPETAGKVVDELADLIAVLRSKEVHQVLAVLARCEERRVALIETLVRQAAALERPNER</sequence>
<accession>A0AAU7S5Z7</accession>
<reference evidence="1" key="1">
    <citation type="submission" date="2024-06" db="EMBL/GenBank/DDBJ databases">
        <authorList>
            <person name="Li T."/>
            <person name="Gao R."/>
        </authorList>
    </citation>
    <scope>NUCLEOTIDE SEQUENCE</scope>
    <source>
        <strain evidence="1">ZPR3</strain>
        <plasmid evidence="1">unnamed3</plasmid>
    </source>
</reference>
<dbReference type="AlphaFoldDB" id="A0AAU7S5Z7"/>
<proteinExistence type="predicted"/>
<organism evidence="1">
    <name type="scientific">Rhizobium sp. ZPR3</name>
    <dbReference type="NCBI Taxonomy" id="3158967"/>
    <lineage>
        <taxon>Bacteria</taxon>
        <taxon>Pseudomonadati</taxon>
        <taxon>Pseudomonadota</taxon>
        <taxon>Alphaproteobacteria</taxon>
        <taxon>Hyphomicrobiales</taxon>
        <taxon>Rhizobiaceae</taxon>
        <taxon>Rhizobium/Agrobacterium group</taxon>
        <taxon>Rhizobium</taxon>
    </lineage>
</organism>
<name>A0AAU7S5Z7_9HYPH</name>
<dbReference type="RefSeq" id="WP_349963111.1">
    <property type="nucleotide sequence ID" value="NZ_CP157963.1"/>
</dbReference>
<gene>
    <name evidence="1" type="ORF">ABM479_33695</name>
</gene>